<dbReference type="EMBL" id="PDCK01000045">
    <property type="protein sequence ID" value="PRQ20888.1"/>
    <property type="molecule type" value="Genomic_DNA"/>
</dbReference>
<accession>A0A2P6PG67</accession>
<organism evidence="1 2">
    <name type="scientific">Rosa chinensis</name>
    <name type="common">China rose</name>
    <dbReference type="NCBI Taxonomy" id="74649"/>
    <lineage>
        <taxon>Eukaryota</taxon>
        <taxon>Viridiplantae</taxon>
        <taxon>Streptophyta</taxon>
        <taxon>Embryophyta</taxon>
        <taxon>Tracheophyta</taxon>
        <taxon>Spermatophyta</taxon>
        <taxon>Magnoliopsida</taxon>
        <taxon>eudicotyledons</taxon>
        <taxon>Gunneridae</taxon>
        <taxon>Pentapetalae</taxon>
        <taxon>rosids</taxon>
        <taxon>fabids</taxon>
        <taxon>Rosales</taxon>
        <taxon>Rosaceae</taxon>
        <taxon>Rosoideae</taxon>
        <taxon>Rosoideae incertae sedis</taxon>
        <taxon>Rosa</taxon>
    </lineage>
</organism>
<dbReference type="Proteomes" id="UP000238479">
    <property type="component" value="Chromosome 7"/>
</dbReference>
<proteinExistence type="predicted"/>
<evidence type="ECO:0000313" key="2">
    <source>
        <dbReference type="Proteomes" id="UP000238479"/>
    </source>
</evidence>
<comment type="caution">
    <text evidence="1">The sequence shown here is derived from an EMBL/GenBank/DDBJ whole genome shotgun (WGS) entry which is preliminary data.</text>
</comment>
<dbReference type="Gramene" id="PRQ20888">
    <property type="protein sequence ID" value="PRQ20888"/>
    <property type="gene ID" value="RchiOBHm_Chr7g0233041"/>
</dbReference>
<sequence>MILCTDYRLGRIQGSKDPLTLGFITLHQINREYLLHNVRRIEWIAYFDLYFVTQHLESNGTLQHIDLHTGRCHKWSA</sequence>
<reference evidence="1 2" key="1">
    <citation type="journal article" date="2018" name="Nat. Genet.">
        <title>The Rosa genome provides new insights in the design of modern roses.</title>
        <authorList>
            <person name="Bendahmane M."/>
        </authorList>
    </citation>
    <scope>NUCLEOTIDE SEQUENCE [LARGE SCALE GENOMIC DNA]</scope>
    <source>
        <strain evidence="2">cv. Old Blush</strain>
    </source>
</reference>
<dbReference type="AlphaFoldDB" id="A0A2P6PG67"/>
<evidence type="ECO:0000313" key="1">
    <source>
        <dbReference type="EMBL" id="PRQ20888.1"/>
    </source>
</evidence>
<name>A0A2P6PG67_ROSCH</name>
<protein>
    <submittedName>
        <fullName evidence="1">Uncharacterized protein</fullName>
    </submittedName>
</protein>
<keyword evidence="2" id="KW-1185">Reference proteome</keyword>
<gene>
    <name evidence="1" type="ORF">RchiOBHm_Chr7g0233041</name>
</gene>